<evidence type="ECO:0000256" key="13">
    <source>
        <dbReference type="ARBA" id="ARBA00048798"/>
    </source>
</evidence>
<comment type="catalytic activity">
    <reaction evidence="12 17">
        <text>L-valine + 2-oxoglutarate = 3-methyl-2-oxobutanoate + L-glutamate</text>
        <dbReference type="Rhea" id="RHEA:24813"/>
        <dbReference type="ChEBI" id="CHEBI:11851"/>
        <dbReference type="ChEBI" id="CHEBI:16810"/>
        <dbReference type="ChEBI" id="CHEBI:29985"/>
        <dbReference type="ChEBI" id="CHEBI:57762"/>
        <dbReference type="EC" id="2.6.1.42"/>
    </reaction>
</comment>
<proteinExistence type="inferred from homology"/>
<name>A0ABU0YQZ4_9PROT</name>
<dbReference type="NCBIfam" id="NF005146">
    <property type="entry name" value="PRK06606.1"/>
    <property type="match status" value="1"/>
</dbReference>
<dbReference type="InterPro" id="IPR043131">
    <property type="entry name" value="BCAT-like_N"/>
</dbReference>
<accession>A0ABU0YQZ4</accession>
<evidence type="ECO:0000313" key="19">
    <source>
        <dbReference type="Proteomes" id="UP001230156"/>
    </source>
</evidence>
<keyword evidence="8 17" id="KW-0028">Amino-acid biosynthesis</keyword>
<dbReference type="PANTHER" id="PTHR42743">
    <property type="entry name" value="AMINO-ACID AMINOTRANSFERASE"/>
    <property type="match status" value="1"/>
</dbReference>
<comment type="cofactor">
    <cofactor evidence="1 16">
        <name>pyridoxal 5'-phosphate</name>
        <dbReference type="ChEBI" id="CHEBI:597326"/>
    </cofactor>
</comment>
<dbReference type="PANTHER" id="PTHR42743:SF11">
    <property type="entry name" value="AMINODEOXYCHORISMATE LYASE"/>
    <property type="match status" value="1"/>
</dbReference>
<dbReference type="NCBIfam" id="TIGR01122">
    <property type="entry name" value="ilvE_I"/>
    <property type="match status" value="1"/>
</dbReference>
<protein>
    <recommendedName>
        <fullName evidence="17">Branched-chain-amino-acid aminotransferase</fullName>
        <shortName evidence="17">BCAT</shortName>
        <ecNumber evidence="17">2.6.1.42</ecNumber>
    </recommendedName>
</protein>
<dbReference type="InterPro" id="IPR001544">
    <property type="entry name" value="Aminotrans_IV"/>
</dbReference>
<dbReference type="EMBL" id="JAUYVI010000006">
    <property type="protein sequence ID" value="MDQ7250146.1"/>
    <property type="molecule type" value="Genomic_DNA"/>
</dbReference>
<evidence type="ECO:0000256" key="8">
    <source>
        <dbReference type="ARBA" id="ARBA00022605"/>
    </source>
</evidence>
<dbReference type="InterPro" id="IPR036038">
    <property type="entry name" value="Aminotransferase-like"/>
</dbReference>
<dbReference type="EC" id="2.6.1.42" evidence="17"/>
<keyword evidence="10 16" id="KW-0663">Pyridoxal phosphate</keyword>
<dbReference type="InterPro" id="IPR018300">
    <property type="entry name" value="Aminotrans_IV_CS"/>
</dbReference>
<reference evidence="19" key="1">
    <citation type="submission" date="2023-08" db="EMBL/GenBank/DDBJ databases">
        <title>Rhodospirillaceae gen. nov., a novel taxon isolated from the Yangtze River Yuezi River estuary sludge.</title>
        <authorList>
            <person name="Ruan L."/>
        </authorList>
    </citation>
    <scope>NUCLEOTIDE SEQUENCE [LARGE SCALE GENOMIC DNA]</scope>
    <source>
        <strain evidence="19">R-7</strain>
    </source>
</reference>
<comment type="catalytic activity">
    <reaction evidence="13 17">
        <text>L-isoleucine + 2-oxoglutarate = (S)-3-methyl-2-oxopentanoate + L-glutamate</text>
        <dbReference type="Rhea" id="RHEA:24801"/>
        <dbReference type="ChEBI" id="CHEBI:16810"/>
        <dbReference type="ChEBI" id="CHEBI:29985"/>
        <dbReference type="ChEBI" id="CHEBI:35146"/>
        <dbReference type="ChEBI" id="CHEBI:58045"/>
        <dbReference type="EC" id="2.6.1.42"/>
    </reaction>
</comment>
<keyword evidence="7 17" id="KW-0032">Aminotransferase</keyword>
<comment type="similarity">
    <text evidence="6 15">Belongs to the class-IV pyridoxal-phosphate-dependent aminotransferase family.</text>
</comment>
<evidence type="ECO:0000256" key="9">
    <source>
        <dbReference type="ARBA" id="ARBA00022679"/>
    </source>
</evidence>
<dbReference type="Gene3D" id="3.20.10.10">
    <property type="entry name" value="D-amino Acid Aminotransferase, subunit A, domain 2"/>
    <property type="match status" value="1"/>
</dbReference>
<dbReference type="SUPFAM" id="SSF56752">
    <property type="entry name" value="D-aminoacid aminotransferase-like PLP-dependent enzymes"/>
    <property type="match status" value="1"/>
</dbReference>
<comment type="catalytic activity">
    <reaction evidence="14 17">
        <text>L-leucine + 2-oxoglutarate = 4-methyl-2-oxopentanoate + L-glutamate</text>
        <dbReference type="Rhea" id="RHEA:18321"/>
        <dbReference type="ChEBI" id="CHEBI:16810"/>
        <dbReference type="ChEBI" id="CHEBI:17865"/>
        <dbReference type="ChEBI" id="CHEBI:29985"/>
        <dbReference type="ChEBI" id="CHEBI:57427"/>
        <dbReference type="EC" id="2.6.1.42"/>
    </reaction>
</comment>
<comment type="pathway">
    <text evidence="3 17">Amino-acid biosynthesis; L-isoleucine biosynthesis; L-isoleucine from 2-oxobutanoate: step 4/4.</text>
</comment>
<evidence type="ECO:0000256" key="7">
    <source>
        <dbReference type="ARBA" id="ARBA00022576"/>
    </source>
</evidence>
<comment type="caution">
    <text evidence="18">The sequence shown here is derived from an EMBL/GenBank/DDBJ whole genome shotgun (WGS) entry which is preliminary data.</text>
</comment>
<evidence type="ECO:0000256" key="10">
    <source>
        <dbReference type="ARBA" id="ARBA00022898"/>
    </source>
</evidence>
<sequence length="297" mass="33545">MSLVPYDDRDGEIWYDGKFVPWREAKVHVLTHGLHYASCVFEGERAYGGKVFKSKEHSERLHKSAEILGFKIPYSPQQLVDAKAELIRRMGFTDCYVRPLAWRGSEMMGVAAQQNTIHCAIAMWQWPSYFSPELLEKGIRLKWARYQRPAPNTAPTASKAAGLYMICTISKHEAEAEGYQDAMMLDYRGQLAEATGANVFLVQNGEVHTPTPDCFLNGITRQTVMDLARRRQLKLVERAIMPDELAKTDEVFLVGTAAEVTPVGQVGDYMFKVGPVTRQLREDYLKEVRAHQNSAAA</sequence>
<evidence type="ECO:0000256" key="2">
    <source>
        <dbReference type="ARBA" id="ARBA00003109"/>
    </source>
</evidence>
<dbReference type="InterPro" id="IPR050571">
    <property type="entry name" value="Class-IV_PLP-Dep_Aminotrnsfr"/>
</dbReference>
<comment type="pathway">
    <text evidence="4 17">Amino-acid biosynthesis; L-valine biosynthesis; L-valine from pyruvate: step 4/4.</text>
</comment>
<evidence type="ECO:0000256" key="3">
    <source>
        <dbReference type="ARBA" id="ARBA00004824"/>
    </source>
</evidence>
<evidence type="ECO:0000256" key="4">
    <source>
        <dbReference type="ARBA" id="ARBA00004931"/>
    </source>
</evidence>
<dbReference type="Gene3D" id="3.30.470.10">
    <property type="match status" value="1"/>
</dbReference>
<dbReference type="InterPro" id="IPR043132">
    <property type="entry name" value="BCAT-like_C"/>
</dbReference>
<organism evidence="18 19">
    <name type="scientific">Dongia sedimenti</name>
    <dbReference type="NCBI Taxonomy" id="3064282"/>
    <lineage>
        <taxon>Bacteria</taxon>
        <taxon>Pseudomonadati</taxon>
        <taxon>Pseudomonadota</taxon>
        <taxon>Alphaproteobacteria</taxon>
        <taxon>Rhodospirillales</taxon>
        <taxon>Dongiaceae</taxon>
        <taxon>Dongia</taxon>
    </lineage>
</organism>
<dbReference type="GO" id="GO:0004084">
    <property type="term" value="F:branched-chain-amino-acid transaminase activity"/>
    <property type="evidence" value="ECO:0007669"/>
    <property type="project" value="UniProtKB-EC"/>
</dbReference>
<gene>
    <name evidence="17" type="primary">ilvE</name>
    <name evidence="18" type="ORF">Q8A70_20820</name>
</gene>
<evidence type="ECO:0000256" key="17">
    <source>
        <dbReference type="RuleBase" id="RU364094"/>
    </source>
</evidence>
<evidence type="ECO:0000256" key="12">
    <source>
        <dbReference type="ARBA" id="ARBA00048212"/>
    </source>
</evidence>
<comment type="pathway">
    <text evidence="5 17">Amino-acid biosynthesis; L-leucine biosynthesis; L-leucine from 3-methyl-2-oxobutanoate: step 4/4.</text>
</comment>
<evidence type="ECO:0000256" key="14">
    <source>
        <dbReference type="ARBA" id="ARBA00049229"/>
    </source>
</evidence>
<evidence type="ECO:0000256" key="16">
    <source>
        <dbReference type="RuleBase" id="RU004516"/>
    </source>
</evidence>
<dbReference type="RefSeq" id="WP_379959025.1">
    <property type="nucleotide sequence ID" value="NZ_JAUYVI010000006.1"/>
</dbReference>
<dbReference type="InterPro" id="IPR005785">
    <property type="entry name" value="B_amino_transI"/>
</dbReference>
<evidence type="ECO:0000256" key="1">
    <source>
        <dbReference type="ARBA" id="ARBA00001933"/>
    </source>
</evidence>
<dbReference type="PROSITE" id="PS00770">
    <property type="entry name" value="AA_TRANSFER_CLASS_4"/>
    <property type="match status" value="1"/>
</dbReference>
<dbReference type="Pfam" id="PF01063">
    <property type="entry name" value="Aminotran_4"/>
    <property type="match status" value="1"/>
</dbReference>
<evidence type="ECO:0000256" key="6">
    <source>
        <dbReference type="ARBA" id="ARBA00009320"/>
    </source>
</evidence>
<evidence type="ECO:0000313" key="18">
    <source>
        <dbReference type="EMBL" id="MDQ7250146.1"/>
    </source>
</evidence>
<dbReference type="Proteomes" id="UP001230156">
    <property type="component" value="Unassembled WGS sequence"/>
</dbReference>
<comment type="function">
    <text evidence="2 17">Acts on leucine, isoleucine and valine.</text>
</comment>
<keyword evidence="19" id="KW-1185">Reference proteome</keyword>
<evidence type="ECO:0000256" key="5">
    <source>
        <dbReference type="ARBA" id="ARBA00005072"/>
    </source>
</evidence>
<evidence type="ECO:0000256" key="15">
    <source>
        <dbReference type="RuleBase" id="RU004106"/>
    </source>
</evidence>
<evidence type="ECO:0000256" key="11">
    <source>
        <dbReference type="ARBA" id="ARBA00023304"/>
    </source>
</evidence>
<keyword evidence="11 17" id="KW-0100">Branched-chain amino acid biosynthesis</keyword>
<dbReference type="NCBIfam" id="NF005726">
    <property type="entry name" value="PRK07544.1"/>
    <property type="match status" value="1"/>
</dbReference>
<keyword evidence="9 17" id="KW-0808">Transferase</keyword>